<evidence type="ECO:0000313" key="2">
    <source>
        <dbReference type="EMBL" id="QJQ32507.1"/>
    </source>
</evidence>
<keyword evidence="1" id="KW-1133">Transmembrane helix</keyword>
<keyword evidence="1" id="KW-0472">Membrane</keyword>
<dbReference type="RefSeq" id="WP_169945837.1">
    <property type="nucleotide sequence ID" value="NZ_CP053015.1"/>
</dbReference>
<gene>
    <name evidence="2" type="ORF">GV829_08640</name>
</gene>
<evidence type="ECO:0008006" key="4">
    <source>
        <dbReference type="Google" id="ProtNLM"/>
    </source>
</evidence>
<evidence type="ECO:0000313" key="3">
    <source>
        <dbReference type="Proteomes" id="UP000503018"/>
    </source>
</evidence>
<feature type="transmembrane region" description="Helical" evidence="1">
    <location>
        <begin position="12"/>
        <end position="32"/>
    </location>
</feature>
<dbReference type="KEGG" id="slan:GV829_08640"/>
<reference evidence="2 3" key="1">
    <citation type="submission" date="2020-01" db="EMBL/GenBank/DDBJ databases">
        <title>Sphingomonas sp. strain CSW-10.</title>
        <authorList>
            <person name="Chen W.-M."/>
        </authorList>
    </citation>
    <scope>NUCLEOTIDE SEQUENCE [LARGE SCALE GENOMIC DNA]</scope>
    <source>
        <strain evidence="2 3">CSW-10</strain>
    </source>
</reference>
<accession>A0A6M4ATR8</accession>
<keyword evidence="1" id="KW-0812">Transmembrane</keyword>
<keyword evidence="3" id="KW-1185">Reference proteome</keyword>
<sequence>MHNFVAKPSRWRMALLGLGAVGFVVLGVWIAGLLGNPPKPGREWAGWLAIVFFGLCTLMIGRRLFDTEDQVRIDAQGIVSKQWSAQTIPWSAIADISVWEYRHQKSIILHLHDPAQFPSTTLAGKLAGANRALTGGDIAISLTGTTGRFDDAMAAIGLHFRPGGMT</sequence>
<dbReference type="Proteomes" id="UP000503018">
    <property type="component" value="Chromosome"/>
</dbReference>
<dbReference type="AlphaFoldDB" id="A0A6M4ATR8"/>
<name>A0A6M4ATR8_9SPHN</name>
<protein>
    <recommendedName>
        <fullName evidence="4">PH domain-containing protein</fullName>
    </recommendedName>
</protein>
<dbReference type="NCBIfam" id="NF041635">
    <property type="entry name" value="STM3941_fam"/>
    <property type="match status" value="1"/>
</dbReference>
<organism evidence="2 3">
    <name type="scientific">Sphingomonas lacunae</name>
    <dbReference type="NCBI Taxonomy" id="2698828"/>
    <lineage>
        <taxon>Bacteria</taxon>
        <taxon>Pseudomonadati</taxon>
        <taxon>Pseudomonadota</taxon>
        <taxon>Alphaproteobacteria</taxon>
        <taxon>Sphingomonadales</taxon>
        <taxon>Sphingomonadaceae</taxon>
        <taxon>Sphingomonas</taxon>
    </lineage>
</organism>
<evidence type="ECO:0000256" key="1">
    <source>
        <dbReference type="SAM" id="Phobius"/>
    </source>
</evidence>
<proteinExistence type="predicted"/>
<feature type="transmembrane region" description="Helical" evidence="1">
    <location>
        <begin position="44"/>
        <end position="65"/>
    </location>
</feature>
<dbReference type="EMBL" id="CP053015">
    <property type="protein sequence ID" value="QJQ32507.1"/>
    <property type="molecule type" value="Genomic_DNA"/>
</dbReference>
<dbReference type="InterPro" id="IPR048136">
    <property type="entry name" value="STM3941-like"/>
</dbReference>